<protein>
    <submittedName>
        <fullName evidence="1">Transcriptional regulator</fullName>
    </submittedName>
</protein>
<gene>
    <name evidence="1" type="ORF">ENS29_12260</name>
</gene>
<sequence length="110" mass="12961">MTGEKAVRLLERERFELSKKSGGGILQYEAWGYQEKDKTVVTRYKIAYINPTVFSGDNGRVLGYDNAHGYHHRHWMGSVEPFEFESYAEVVERFQTEWKNLVKRKKVKTQ</sequence>
<organism evidence="1">
    <name type="scientific">Desulfatirhabdium butyrativorans</name>
    <dbReference type="NCBI Taxonomy" id="340467"/>
    <lineage>
        <taxon>Bacteria</taxon>
        <taxon>Pseudomonadati</taxon>
        <taxon>Thermodesulfobacteriota</taxon>
        <taxon>Desulfobacteria</taxon>
        <taxon>Desulfobacterales</taxon>
        <taxon>Desulfatirhabdiaceae</taxon>
        <taxon>Desulfatirhabdium</taxon>
    </lineage>
</organism>
<accession>A0A7C4VYX8</accession>
<dbReference type="AlphaFoldDB" id="A0A7C4VYX8"/>
<evidence type="ECO:0000313" key="1">
    <source>
        <dbReference type="EMBL" id="HGU33614.1"/>
    </source>
</evidence>
<proteinExistence type="predicted"/>
<dbReference type="EMBL" id="DSUH01000282">
    <property type="protein sequence ID" value="HGU33614.1"/>
    <property type="molecule type" value="Genomic_DNA"/>
</dbReference>
<comment type="caution">
    <text evidence="1">The sequence shown here is derived from an EMBL/GenBank/DDBJ whole genome shotgun (WGS) entry which is preliminary data.</text>
</comment>
<name>A0A7C4VYX8_9BACT</name>
<reference evidence="1" key="1">
    <citation type="journal article" date="2020" name="mSystems">
        <title>Genome- and Community-Level Interaction Insights into Carbon Utilization and Element Cycling Functions of Hydrothermarchaeota in Hydrothermal Sediment.</title>
        <authorList>
            <person name="Zhou Z."/>
            <person name="Liu Y."/>
            <person name="Xu W."/>
            <person name="Pan J."/>
            <person name="Luo Z.H."/>
            <person name="Li M."/>
        </authorList>
    </citation>
    <scope>NUCLEOTIDE SEQUENCE [LARGE SCALE GENOMIC DNA]</scope>
    <source>
        <strain evidence="1">SpSt-477</strain>
    </source>
</reference>